<dbReference type="Proteomes" id="UP001285441">
    <property type="component" value="Unassembled WGS sequence"/>
</dbReference>
<reference evidence="1" key="2">
    <citation type="submission" date="2023-06" db="EMBL/GenBank/DDBJ databases">
        <authorList>
            <consortium name="Lawrence Berkeley National Laboratory"/>
            <person name="Haridas S."/>
            <person name="Hensen N."/>
            <person name="Bonometti L."/>
            <person name="Westerberg I."/>
            <person name="Brannstrom I.O."/>
            <person name="Guillou S."/>
            <person name="Cros-Aarteil S."/>
            <person name="Calhoun S."/>
            <person name="Kuo A."/>
            <person name="Mondo S."/>
            <person name="Pangilinan J."/>
            <person name="Riley R."/>
            <person name="LaButti K."/>
            <person name="Andreopoulos B."/>
            <person name="Lipzen A."/>
            <person name="Chen C."/>
            <person name="Yanf M."/>
            <person name="Daum C."/>
            <person name="Ng V."/>
            <person name="Clum A."/>
            <person name="Steindorff A."/>
            <person name="Ohm R."/>
            <person name="Martin F."/>
            <person name="Silar P."/>
            <person name="Natvig D."/>
            <person name="Lalanne C."/>
            <person name="Gautier V."/>
            <person name="Ament-velasquez S.L."/>
            <person name="Kruys A."/>
            <person name="Hutchinson M.I."/>
            <person name="Powell A.J."/>
            <person name="Barry K."/>
            <person name="Miller A.N."/>
            <person name="Grigoriev I.V."/>
            <person name="Debuchy R."/>
            <person name="Gladieux P."/>
            <person name="Thoren M.H."/>
            <person name="Johannesson H."/>
        </authorList>
    </citation>
    <scope>NUCLEOTIDE SEQUENCE</scope>
    <source>
        <strain evidence="1">CBS 232.78</strain>
    </source>
</reference>
<name>A0AAE0NS04_9PEZI</name>
<accession>A0AAE0NS04</accession>
<dbReference type="AlphaFoldDB" id="A0AAE0NS04"/>
<reference evidence="1" key="1">
    <citation type="journal article" date="2023" name="Mol. Phylogenet. Evol.">
        <title>Genome-scale phylogeny and comparative genomics of the fungal order Sordariales.</title>
        <authorList>
            <person name="Hensen N."/>
            <person name="Bonometti L."/>
            <person name="Westerberg I."/>
            <person name="Brannstrom I.O."/>
            <person name="Guillou S."/>
            <person name="Cros-Aarteil S."/>
            <person name="Calhoun S."/>
            <person name="Haridas S."/>
            <person name="Kuo A."/>
            <person name="Mondo S."/>
            <person name="Pangilinan J."/>
            <person name="Riley R."/>
            <person name="LaButti K."/>
            <person name="Andreopoulos B."/>
            <person name="Lipzen A."/>
            <person name="Chen C."/>
            <person name="Yan M."/>
            <person name="Daum C."/>
            <person name="Ng V."/>
            <person name="Clum A."/>
            <person name="Steindorff A."/>
            <person name="Ohm R.A."/>
            <person name="Martin F."/>
            <person name="Silar P."/>
            <person name="Natvig D.O."/>
            <person name="Lalanne C."/>
            <person name="Gautier V."/>
            <person name="Ament-Velasquez S.L."/>
            <person name="Kruys A."/>
            <person name="Hutchinson M.I."/>
            <person name="Powell A.J."/>
            <person name="Barry K."/>
            <person name="Miller A.N."/>
            <person name="Grigoriev I.V."/>
            <person name="Debuchy R."/>
            <person name="Gladieux P."/>
            <person name="Hiltunen Thoren M."/>
            <person name="Johannesson H."/>
        </authorList>
    </citation>
    <scope>NUCLEOTIDE SEQUENCE</scope>
    <source>
        <strain evidence="1">CBS 232.78</strain>
    </source>
</reference>
<comment type="caution">
    <text evidence="1">The sequence shown here is derived from an EMBL/GenBank/DDBJ whole genome shotgun (WGS) entry which is preliminary data.</text>
</comment>
<dbReference type="EMBL" id="JAULSW010000003">
    <property type="protein sequence ID" value="KAK3386555.1"/>
    <property type="molecule type" value="Genomic_DNA"/>
</dbReference>
<organism evidence="1 2">
    <name type="scientific">Podospora didyma</name>
    <dbReference type="NCBI Taxonomy" id="330526"/>
    <lineage>
        <taxon>Eukaryota</taxon>
        <taxon>Fungi</taxon>
        <taxon>Dikarya</taxon>
        <taxon>Ascomycota</taxon>
        <taxon>Pezizomycotina</taxon>
        <taxon>Sordariomycetes</taxon>
        <taxon>Sordariomycetidae</taxon>
        <taxon>Sordariales</taxon>
        <taxon>Podosporaceae</taxon>
        <taxon>Podospora</taxon>
    </lineage>
</organism>
<gene>
    <name evidence="1" type="ORF">B0H63DRAFT_467977</name>
</gene>
<sequence length="73" mass="8044">MLLRSTALSSLLLGNNSEAEKITMLLVGGSNKQSCTATSRPLSDYNQPTFGPSDHNRLHTWLSWNTAHFLVRG</sequence>
<keyword evidence="2" id="KW-1185">Reference proteome</keyword>
<proteinExistence type="predicted"/>
<evidence type="ECO:0000313" key="2">
    <source>
        <dbReference type="Proteomes" id="UP001285441"/>
    </source>
</evidence>
<protein>
    <submittedName>
        <fullName evidence="1">Uncharacterized protein</fullName>
    </submittedName>
</protein>
<evidence type="ECO:0000313" key="1">
    <source>
        <dbReference type="EMBL" id="KAK3386555.1"/>
    </source>
</evidence>